<evidence type="ECO:0000313" key="7">
    <source>
        <dbReference type="EMBL" id="KIL42582.1"/>
    </source>
</evidence>
<dbReference type="Pfam" id="PF02954">
    <property type="entry name" value="HTH_8"/>
    <property type="match status" value="1"/>
</dbReference>
<dbReference type="PROSITE" id="PS50045">
    <property type="entry name" value="SIGMA54_INTERACT_4"/>
    <property type="match status" value="1"/>
</dbReference>
<dbReference type="SUPFAM" id="SSF46689">
    <property type="entry name" value="Homeodomain-like"/>
    <property type="match status" value="1"/>
</dbReference>
<evidence type="ECO:0008006" key="9">
    <source>
        <dbReference type="Google" id="ProtNLM"/>
    </source>
</evidence>
<feature type="domain" description="Sigma-54 factor interaction" evidence="5">
    <location>
        <begin position="144"/>
        <end position="358"/>
    </location>
</feature>
<dbReference type="Pfam" id="PF00158">
    <property type="entry name" value="Sigma54_activat"/>
    <property type="match status" value="1"/>
</dbReference>
<dbReference type="STRING" id="889306.KP78_38050"/>
<dbReference type="InterPro" id="IPR027417">
    <property type="entry name" value="P-loop_NTPase"/>
</dbReference>
<keyword evidence="4" id="KW-0804">Transcription</keyword>
<evidence type="ECO:0000256" key="1">
    <source>
        <dbReference type="ARBA" id="ARBA00022741"/>
    </source>
</evidence>
<dbReference type="Gene3D" id="1.10.10.60">
    <property type="entry name" value="Homeodomain-like"/>
    <property type="match status" value="1"/>
</dbReference>
<dbReference type="SUPFAM" id="SSF55785">
    <property type="entry name" value="PYP-like sensor domain (PAS domain)"/>
    <property type="match status" value="1"/>
</dbReference>
<comment type="caution">
    <text evidence="7">The sequence shown here is derived from an EMBL/GenBank/DDBJ whole genome shotgun (WGS) entry which is preliminary data.</text>
</comment>
<dbReference type="CDD" id="cd00009">
    <property type="entry name" value="AAA"/>
    <property type="match status" value="1"/>
</dbReference>
<dbReference type="InterPro" id="IPR058031">
    <property type="entry name" value="AAA_lid_NorR"/>
</dbReference>
<evidence type="ECO:0000256" key="4">
    <source>
        <dbReference type="ARBA" id="ARBA00023163"/>
    </source>
</evidence>
<evidence type="ECO:0000256" key="3">
    <source>
        <dbReference type="ARBA" id="ARBA00023015"/>
    </source>
</evidence>
<dbReference type="GO" id="GO:0043565">
    <property type="term" value="F:sequence-specific DNA binding"/>
    <property type="evidence" value="ECO:0007669"/>
    <property type="project" value="InterPro"/>
</dbReference>
<dbReference type="Pfam" id="PF25601">
    <property type="entry name" value="AAA_lid_14"/>
    <property type="match status" value="1"/>
</dbReference>
<dbReference type="InterPro" id="IPR000014">
    <property type="entry name" value="PAS"/>
</dbReference>
<dbReference type="GO" id="GO:0005524">
    <property type="term" value="F:ATP binding"/>
    <property type="evidence" value="ECO:0007669"/>
    <property type="project" value="UniProtKB-KW"/>
</dbReference>
<gene>
    <name evidence="7" type="ORF">KP78_38050</name>
</gene>
<dbReference type="AlphaFoldDB" id="A0A0C2V0J3"/>
<dbReference type="EMBL" id="JXRP01000022">
    <property type="protein sequence ID" value="KIL42582.1"/>
    <property type="molecule type" value="Genomic_DNA"/>
</dbReference>
<dbReference type="Proteomes" id="UP000031938">
    <property type="component" value="Unassembled WGS sequence"/>
</dbReference>
<dbReference type="InterPro" id="IPR002078">
    <property type="entry name" value="Sigma_54_int"/>
</dbReference>
<dbReference type="OrthoDB" id="9771372at2"/>
<name>A0A0C2V0J3_9BACL</name>
<sequence length="461" mass="52830">MTLPTGNKVNIQIVAQLLDRIQEGIHVVDINGHTLFYNEKMRNLEATEDMDLLDKRLLDVFRFHPDENSTLLQVLATKQPIINVKQTYFNANGIEITTLNDSYPIIVEGEIVGAVEIARDVSTKEQIMKSPGKTVHALSSFDHWTGTSPLIRDMIFEGKKASKTNSMILLIGEPGCGKERLAQSIHLERRLSSDTFHAIDCRSIQGERLHEEIFAGGGFLSGEANGTWFLDHLEYMDIPIQKRLTKELMEWKKKHRNVPHPLLYPILTVSKDPIDAIQSGRLDKELYYMMSDVTIFVPSLRQRKKDIPAICHYFINNFNERFQTKIEEVSHEVISLFTQYEWPGNVRELEHVIEASMFSMGHENILTFTHLPHYFRLKFSDPMSGAPPLDGSAFMVRKGKASQTLDAFLKEAESYYIQKSLQYHDYNITKTADALGMSRQNLQYRLKKNNLSKIKRSGTPI</sequence>
<keyword evidence="2" id="KW-0067">ATP-binding</keyword>
<dbReference type="InterPro" id="IPR009057">
    <property type="entry name" value="Homeodomain-like_sf"/>
</dbReference>
<dbReference type="PANTHER" id="PTHR32071">
    <property type="entry name" value="TRANSCRIPTIONAL REGULATORY PROTEIN"/>
    <property type="match status" value="1"/>
</dbReference>
<dbReference type="Gene3D" id="1.10.8.60">
    <property type="match status" value="1"/>
</dbReference>
<dbReference type="PRINTS" id="PR01590">
    <property type="entry name" value="HTHFIS"/>
</dbReference>
<dbReference type="Gene3D" id="3.30.450.20">
    <property type="entry name" value="PAS domain"/>
    <property type="match status" value="1"/>
</dbReference>
<dbReference type="PROSITE" id="PS00688">
    <property type="entry name" value="SIGMA54_INTERACT_3"/>
    <property type="match status" value="1"/>
</dbReference>
<dbReference type="RefSeq" id="WP_041090978.1">
    <property type="nucleotide sequence ID" value="NZ_JXRP01000022.1"/>
</dbReference>
<dbReference type="Gene3D" id="3.40.50.300">
    <property type="entry name" value="P-loop containing nucleotide triphosphate hydrolases"/>
    <property type="match status" value="1"/>
</dbReference>
<dbReference type="SUPFAM" id="SSF52540">
    <property type="entry name" value="P-loop containing nucleoside triphosphate hydrolases"/>
    <property type="match status" value="1"/>
</dbReference>
<dbReference type="GO" id="GO:0006355">
    <property type="term" value="P:regulation of DNA-templated transcription"/>
    <property type="evidence" value="ECO:0007669"/>
    <property type="project" value="InterPro"/>
</dbReference>
<dbReference type="InterPro" id="IPR025944">
    <property type="entry name" value="Sigma_54_int_dom_CS"/>
</dbReference>
<dbReference type="Pfam" id="PF08448">
    <property type="entry name" value="PAS_4"/>
    <property type="match status" value="1"/>
</dbReference>
<feature type="domain" description="PAS" evidence="6">
    <location>
        <begin position="10"/>
        <end position="75"/>
    </location>
</feature>
<dbReference type="PATRIC" id="fig|889306.3.peg.3822"/>
<protein>
    <recommendedName>
        <fullName evidence="9">Transcriptional regulator</fullName>
    </recommendedName>
</protein>
<dbReference type="InterPro" id="IPR002197">
    <property type="entry name" value="HTH_Fis"/>
</dbReference>
<dbReference type="InterPro" id="IPR035965">
    <property type="entry name" value="PAS-like_dom_sf"/>
</dbReference>
<evidence type="ECO:0000313" key="8">
    <source>
        <dbReference type="Proteomes" id="UP000031938"/>
    </source>
</evidence>
<keyword evidence="1" id="KW-0547">Nucleotide-binding</keyword>
<accession>A0A0C2V0J3</accession>
<organism evidence="7 8">
    <name type="scientific">Jeotgalibacillus soli</name>
    <dbReference type="NCBI Taxonomy" id="889306"/>
    <lineage>
        <taxon>Bacteria</taxon>
        <taxon>Bacillati</taxon>
        <taxon>Bacillota</taxon>
        <taxon>Bacilli</taxon>
        <taxon>Bacillales</taxon>
        <taxon>Caryophanaceae</taxon>
        <taxon>Jeotgalibacillus</taxon>
    </lineage>
</organism>
<keyword evidence="8" id="KW-1185">Reference proteome</keyword>
<reference evidence="7 8" key="1">
    <citation type="submission" date="2015-01" db="EMBL/GenBank/DDBJ databases">
        <title>Genome sequencing of Jeotgalibacillus soli.</title>
        <authorList>
            <person name="Goh K.M."/>
            <person name="Chan K.-G."/>
            <person name="Yaakop A.S."/>
            <person name="Ee R."/>
            <person name="Gan H.M."/>
            <person name="Chan C.S."/>
        </authorList>
    </citation>
    <scope>NUCLEOTIDE SEQUENCE [LARGE SCALE GENOMIC DNA]</scope>
    <source>
        <strain evidence="7 8">P9</strain>
    </source>
</reference>
<evidence type="ECO:0000256" key="2">
    <source>
        <dbReference type="ARBA" id="ARBA00022840"/>
    </source>
</evidence>
<proteinExistence type="predicted"/>
<evidence type="ECO:0000259" key="6">
    <source>
        <dbReference type="PROSITE" id="PS50112"/>
    </source>
</evidence>
<dbReference type="PROSITE" id="PS50112">
    <property type="entry name" value="PAS"/>
    <property type="match status" value="1"/>
</dbReference>
<keyword evidence="3" id="KW-0805">Transcription regulation</keyword>
<dbReference type="InterPro" id="IPR013656">
    <property type="entry name" value="PAS_4"/>
</dbReference>
<evidence type="ECO:0000259" key="5">
    <source>
        <dbReference type="PROSITE" id="PS50045"/>
    </source>
</evidence>
<dbReference type="PANTHER" id="PTHR32071:SF74">
    <property type="entry name" value="TRANSCRIPTIONAL ACTIVATOR ROCR"/>
    <property type="match status" value="1"/>
</dbReference>